<evidence type="ECO:0000313" key="2">
    <source>
        <dbReference type="EMBL" id="MBX34947.1"/>
    </source>
</evidence>
<feature type="compositionally biased region" description="Low complexity" evidence="1">
    <location>
        <begin position="14"/>
        <end position="36"/>
    </location>
</feature>
<organism evidence="2">
    <name type="scientific">Rhizophora mucronata</name>
    <name type="common">Asiatic mangrove</name>
    <dbReference type="NCBI Taxonomy" id="61149"/>
    <lineage>
        <taxon>Eukaryota</taxon>
        <taxon>Viridiplantae</taxon>
        <taxon>Streptophyta</taxon>
        <taxon>Embryophyta</taxon>
        <taxon>Tracheophyta</taxon>
        <taxon>Spermatophyta</taxon>
        <taxon>Magnoliopsida</taxon>
        <taxon>eudicotyledons</taxon>
        <taxon>Gunneridae</taxon>
        <taxon>Pentapetalae</taxon>
        <taxon>rosids</taxon>
        <taxon>fabids</taxon>
        <taxon>Malpighiales</taxon>
        <taxon>Rhizophoraceae</taxon>
        <taxon>Rhizophora</taxon>
    </lineage>
</organism>
<evidence type="ECO:0000256" key="1">
    <source>
        <dbReference type="SAM" id="MobiDB-lite"/>
    </source>
</evidence>
<dbReference type="EMBL" id="GGEC01054463">
    <property type="protein sequence ID" value="MBX34947.1"/>
    <property type="molecule type" value="Transcribed_RNA"/>
</dbReference>
<proteinExistence type="predicted"/>
<dbReference type="AlphaFoldDB" id="A0A2P2MXJ7"/>
<feature type="region of interest" description="Disordered" evidence="1">
    <location>
        <begin position="1"/>
        <end position="36"/>
    </location>
</feature>
<name>A0A2P2MXJ7_RHIMU</name>
<accession>A0A2P2MXJ7</accession>
<sequence length="36" mass="3651">MGSNKSSIRIGVQPGTSTGSGRSTNSPSTSRSRVGR</sequence>
<protein>
    <submittedName>
        <fullName evidence="2">Uncharacterized protein</fullName>
    </submittedName>
</protein>
<reference evidence="2" key="1">
    <citation type="submission" date="2018-02" db="EMBL/GenBank/DDBJ databases">
        <title>Rhizophora mucronata_Transcriptome.</title>
        <authorList>
            <person name="Meera S.P."/>
            <person name="Sreeshan A."/>
            <person name="Augustine A."/>
        </authorList>
    </citation>
    <scope>NUCLEOTIDE SEQUENCE</scope>
    <source>
        <tissue evidence="2">Leaf</tissue>
    </source>
</reference>